<dbReference type="PANTHER" id="PTHR23084:SF263">
    <property type="entry name" value="MORN REPEAT-CONTAINING PROTEIN 1"/>
    <property type="match status" value="1"/>
</dbReference>
<evidence type="ECO:0000313" key="4">
    <source>
        <dbReference type="Proteomes" id="UP001530293"/>
    </source>
</evidence>
<dbReference type="Proteomes" id="UP001530293">
    <property type="component" value="Unassembled WGS sequence"/>
</dbReference>
<accession>A0ABD3MAE5</accession>
<gene>
    <name evidence="3" type="ORF">ACHAWU_001205</name>
</gene>
<dbReference type="PANTHER" id="PTHR23084">
    <property type="entry name" value="PHOSPHATIDYLINOSITOL-4-PHOSPHATE 5-KINASE RELATED"/>
    <property type="match status" value="1"/>
</dbReference>
<evidence type="ECO:0000256" key="1">
    <source>
        <dbReference type="ARBA" id="ARBA00022737"/>
    </source>
</evidence>
<dbReference type="Pfam" id="PF02493">
    <property type="entry name" value="MORN"/>
    <property type="match status" value="4"/>
</dbReference>
<dbReference type="SMART" id="SM00698">
    <property type="entry name" value="MORN"/>
    <property type="match status" value="4"/>
</dbReference>
<evidence type="ECO:0000313" key="3">
    <source>
        <dbReference type="EMBL" id="KAL3759187.1"/>
    </source>
</evidence>
<feature type="region of interest" description="Disordered" evidence="2">
    <location>
        <begin position="34"/>
        <end position="85"/>
    </location>
</feature>
<feature type="compositionally biased region" description="Low complexity" evidence="2">
    <location>
        <begin position="119"/>
        <end position="137"/>
    </location>
</feature>
<sequence length="411" mass="45128">MSNNAAGGGNAHDEAVHRHKMHMQHLRLLMNRPTTAAQHQQQPQQEHGRYSIPPAASSTYASEIMSSSSSSSSCPPYITPTLPNRPRLSLANAQALLCKTSADIERSLLVHQNNQSQRSIAASSGSVSASSSASPSSTMVTLPNKQNPLDLLSAVSSHVLASNERRDDNQWQQNRQRQPPRQSQPPLPPYNNSYSSNNNKSTSASSSSSSSYIGQRNSSGQRHGHGILTYPNGCHYNGCFHNDKRHGFGKCYYPNGCIYTGFWSHGTRDGVGKMIYPDRGDMYEGEWKEDQRHGRGIYYRHDGRADVAIYVHHDTMIGEGVQWSPNREYVVKLVEGVNWGPISVQEALEICAKMGIPGVPKRYENWAEGNSNNNSSSNSDSHGRGGSVDRSANATSSERVSGKRHYSSSSI</sequence>
<feature type="region of interest" description="Disordered" evidence="2">
    <location>
        <begin position="160"/>
        <end position="224"/>
    </location>
</feature>
<feature type="region of interest" description="Disordered" evidence="2">
    <location>
        <begin position="367"/>
        <end position="411"/>
    </location>
</feature>
<feature type="compositionally biased region" description="Low complexity" evidence="2">
    <location>
        <begin position="370"/>
        <end position="379"/>
    </location>
</feature>
<comment type="caution">
    <text evidence="3">The sequence shown here is derived from an EMBL/GenBank/DDBJ whole genome shotgun (WGS) entry which is preliminary data.</text>
</comment>
<keyword evidence="1" id="KW-0677">Repeat</keyword>
<feature type="compositionally biased region" description="Low complexity" evidence="2">
    <location>
        <begin position="190"/>
        <end position="219"/>
    </location>
</feature>
<feature type="compositionally biased region" description="Low complexity" evidence="2">
    <location>
        <begin position="57"/>
        <end position="73"/>
    </location>
</feature>
<feature type="compositionally biased region" description="Basic residues" evidence="2">
    <location>
        <begin position="402"/>
        <end position="411"/>
    </location>
</feature>
<proteinExistence type="predicted"/>
<protein>
    <submittedName>
        <fullName evidence="3">Uncharacterized protein</fullName>
    </submittedName>
</protein>
<dbReference type="Gene3D" id="2.20.110.10">
    <property type="entry name" value="Histone H3 K4-specific methyltransferase SET7/9 N-terminal domain"/>
    <property type="match status" value="2"/>
</dbReference>
<dbReference type="SUPFAM" id="SSF82185">
    <property type="entry name" value="Histone H3 K4-specific methyltransferase SET7/9 N-terminal domain"/>
    <property type="match status" value="1"/>
</dbReference>
<reference evidence="3 4" key="1">
    <citation type="submission" date="2024-10" db="EMBL/GenBank/DDBJ databases">
        <title>Updated reference genomes for cyclostephanoid diatoms.</title>
        <authorList>
            <person name="Roberts W.R."/>
            <person name="Alverson A.J."/>
        </authorList>
    </citation>
    <scope>NUCLEOTIDE SEQUENCE [LARGE SCALE GENOMIC DNA]</scope>
    <source>
        <strain evidence="3 4">AJA232-27</strain>
    </source>
</reference>
<keyword evidence="4" id="KW-1185">Reference proteome</keyword>
<feature type="region of interest" description="Disordered" evidence="2">
    <location>
        <begin position="119"/>
        <end position="144"/>
    </location>
</feature>
<organism evidence="3 4">
    <name type="scientific">Discostella pseudostelligera</name>
    <dbReference type="NCBI Taxonomy" id="259834"/>
    <lineage>
        <taxon>Eukaryota</taxon>
        <taxon>Sar</taxon>
        <taxon>Stramenopiles</taxon>
        <taxon>Ochrophyta</taxon>
        <taxon>Bacillariophyta</taxon>
        <taxon>Coscinodiscophyceae</taxon>
        <taxon>Thalassiosirophycidae</taxon>
        <taxon>Stephanodiscales</taxon>
        <taxon>Stephanodiscaceae</taxon>
        <taxon>Discostella</taxon>
    </lineage>
</organism>
<dbReference type="EMBL" id="JALLBG020000211">
    <property type="protein sequence ID" value="KAL3759187.1"/>
    <property type="molecule type" value="Genomic_DNA"/>
</dbReference>
<dbReference type="InterPro" id="IPR003409">
    <property type="entry name" value="MORN"/>
</dbReference>
<feature type="compositionally biased region" description="Polar residues" evidence="2">
    <location>
        <begin position="390"/>
        <end position="399"/>
    </location>
</feature>
<feature type="compositionally biased region" description="Low complexity" evidence="2">
    <location>
        <begin position="170"/>
        <end position="181"/>
    </location>
</feature>
<dbReference type="AlphaFoldDB" id="A0ABD3MAE5"/>
<name>A0ABD3MAE5_9STRA</name>
<feature type="compositionally biased region" description="Low complexity" evidence="2">
    <location>
        <begin position="34"/>
        <end position="45"/>
    </location>
</feature>
<evidence type="ECO:0000256" key="2">
    <source>
        <dbReference type="SAM" id="MobiDB-lite"/>
    </source>
</evidence>